<evidence type="ECO:0000256" key="5">
    <source>
        <dbReference type="ARBA" id="ARBA00023152"/>
    </source>
</evidence>
<dbReference type="PANTHER" id="PTHR11902:SF1">
    <property type="entry name" value="ENOLASE"/>
    <property type="match status" value="1"/>
</dbReference>
<dbReference type="PANTHER" id="PTHR11902">
    <property type="entry name" value="ENOLASE"/>
    <property type="match status" value="1"/>
</dbReference>
<evidence type="ECO:0000256" key="4">
    <source>
        <dbReference type="ARBA" id="ARBA00022842"/>
    </source>
</evidence>
<organism evidence="9 10">
    <name type="scientific">Blepharisma stoltei</name>
    <dbReference type="NCBI Taxonomy" id="1481888"/>
    <lineage>
        <taxon>Eukaryota</taxon>
        <taxon>Sar</taxon>
        <taxon>Alveolata</taxon>
        <taxon>Ciliophora</taxon>
        <taxon>Postciliodesmatophora</taxon>
        <taxon>Heterotrichea</taxon>
        <taxon>Heterotrichida</taxon>
        <taxon>Blepharismidae</taxon>
        <taxon>Blepharisma</taxon>
    </lineage>
</organism>
<dbReference type="SMART" id="SM01192">
    <property type="entry name" value="Enolase_C"/>
    <property type="match status" value="1"/>
</dbReference>
<dbReference type="InterPro" id="IPR020811">
    <property type="entry name" value="Enolase_N"/>
</dbReference>
<keyword evidence="4" id="KW-0460">Magnesium</keyword>
<dbReference type="GO" id="GO:0000287">
    <property type="term" value="F:magnesium ion binding"/>
    <property type="evidence" value="ECO:0007669"/>
    <property type="project" value="InterPro"/>
</dbReference>
<dbReference type="SUPFAM" id="SSF47391">
    <property type="entry name" value="Dimerization-anchoring domain of cAMP-dependent PK regulatory subunit"/>
    <property type="match status" value="1"/>
</dbReference>
<protein>
    <recommendedName>
        <fullName evidence="3">phosphopyruvate hydratase</fullName>
        <ecNumber evidence="3">4.2.1.11</ecNumber>
    </recommendedName>
</protein>
<dbReference type="InterPro" id="IPR020810">
    <property type="entry name" value="Enolase_C"/>
</dbReference>
<evidence type="ECO:0000256" key="6">
    <source>
        <dbReference type="ARBA" id="ARBA00023239"/>
    </source>
</evidence>
<keyword evidence="5" id="KW-0324">Glycolysis</keyword>
<comment type="similarity">
    <text evidence="2">Belongs to the enolase family.</text>
</comment>
<dbReference type="Pfam" id="PF00113">
    <property type="entry name" value="Enolase_C"/>
    <property type="match status" value="1"/>
</dbReference>
<dbReference type="SUPFAM" id="SSF51604">
    <property type="entry name" value="Enolase C-terminal domain-like"/>
    <property type="match status" value="1"/>
</dbReference>
<dbReference type="SUPFAM" id="SSF54826">
    <property type="entry name" value="Enolase N-terminal domain-like"/>
    <property type="match status" value="1"/>
</dbReference>
<proteinExistence type="inferred from homology"/>
<sequence length="473" mass="53431">MADSPLITRELREYISRFKVEEIISQGVNEVARNLPTNPYTFLAGFFAELSEDPPLITDIRARELLLETRPTIEVSIECESKGQRYWAPAFAFSPGIDEASYLLDGDRWDGKGMLTAARSAESLRDILREQDVTNQRKIDSLIAKEQGLGTNISVSLSFACAVAAAYFKKVPLYQHIFDKMTRREWEGSPLPKLMIPLLYTGKSVNSKVKFSRFFLYETRNESRAPQQQYEACKKLYDTMRRLLVAGKGGEAGLKQFQCGFIPNNDLINDCLKLCEDCVNQSGFVMGEDYLIGIDCNADDYYNRDTNKYEMEGQKNPPDVNQLTEFYLKMLNDKPNIGFLQDPFYSEDINAYKNLQGRLVNNKRISAFRACKTHLKVKELMDPEQGEESKAAAFAPHLLAINYTNLVTDIVDSAKIAAKKGTSVIITENPVESLDTALVDLALGLKAEFLQLSAPIRSGLLAKYNRILEIRNH</sequence>
<dbReference type="Proteomes" id="UP001162131">
    <property type="component" value="Unassembled WGS sequence"/>
</dbReference>
<dbReference type="InterPro" id="IPR000941">
    <property type="entry name" value="Enolase"/>
</dbReference>
<comment type="pathway">
    <text evidence="1">Carbohydrate degradation; glycolysis; pyruvate from D-glyceraldehyde 3-phosphate: step 4/5.</text>
</comment>
<dbReference type="GO" id="GO:0004634">
    <property type="term" value="F:phosphopyruvate hydratase activity"/>
    <property type="evidence" value="ECO:0007669"/>
    <property type="project" value="UniProtKB-EC"/>
</dbReference>
<dbReference type="InterPro" id="IPR036849">
    <property type="entry name" value="Enolase-like_C_sf"/>
</dbReference>
<feature type="domain" description="Enolase C-terminal TIM barrel" evidence="7">
    <location>
        <begin position="188"/>
        <end position="473"/>
    </location>
</feature>
<evidence type="ECO:0000256" key="3">
    <source>
        <dbReference type="ARBA" id="ARBA00012058"/>
    </source>
</evidence>
<comment type="caution">
    <text evidence="9">The sequence shown here is derived from an EMBL/GenBank/DDBJ whole genome shotgun (WGS) entry which is preliminary data.</text>
</comment>
<evidence type="ECO:0000313" key="9">
    <source>
        <dbReference type="EMBL" id="CAG9336119.1"/>
    </source>
</evidence>
<reference evidence="9" key="1">
    <citation type="submission" date="2021-09" db="EMBL/GenBank/DDBJ databases">
        <authorList>
            <consortium name="AG Swart"/>
            <person name="Singh M."/>
            <person name="Singh A."/>
            <person name="Seah K."/>
            <person name="Emmerich C."/>
        </authorList>
    </citation>
    <scope>NUCLEOTIDE SEQUENCE</scope>
    <source>
        <strain evidence="9">ATCC30299</strain>
    </source>
</reference>
<evidence type="ECO:0000313" key="10">
    <source>
        <dbReference type="Proteomes" id="UP001162131"/>
    </source>
</evidence>
<evidence type="ECO:0000259" key="8">
    <source>
        <dbReference type="SMART" id="SM01193"/>
    </source>
</evidence>
<dbReference type="GO" id="GO:0000015">
    <property type="term" value="C:phosphopyruvate hydratase complex"/>
    <property type="evidence" value="ECO:0007669"/>
    <property type="project" value="InterPro"/>
</dbReference>
<dbReference type="GO" id="GO:0006096">
    <property type="term" value="P:glycolytic process"/>
    <property type="evidence" value="ECO:0007669"/>
    <property type="project" value="UniProtKB-KW"/>
</dbReference>
<dbReference type="InterPro" id="IPR029017">
    <property type="entry name" value="Enolase-like_N"/>
</dbReference>
<dbReference type="Pfam" id="PF03952">
    <property type="entry name" value="Enolase_N"/>
    <property type="match status" value="1"/>
</dbReference>
<dbReference type="PIRSF" id="PIRSF001400">
    <property type="entry name" value="Enolase"/>
    <property type="match status" value="1"/>
</dbReference>
<keyword evidence="6" id="KW-0456">Lyase</keyword>
<accession>A0AAU9KDK3</accession>
<dbReference type="SMART" id="SM01193">
    <property type="entry name" value="Enolase_N"/>
    <property type="match status" value="1"/>
</dbReference>
<evidence type="ECO:0000256" key="1">
    <source>
        <dbReference type="ARBA" id="ARBA00005031"/>
    </source>
</evidence>
<dbReference type="EMBL" id="CAJZBQ010000064">
    <property type="protein sequence ID" value="CAG9336119.1"/>
    <property type="molecule type" value="Genomic_DNA"/>
</dbReference>
<dbReference type="AlphaFoldDB" id="A0AAU9KDK3"/>
<dbReference type="Gene3D" id="3.30.390.10">
    <property type="entry name" value="Enolase-like, N-terminal domain"/>
    <property type="match status" value="1"/>
</dbReference>
<feature type="domain" description="Enolase N-terminal" evidence="8">
    <location>
        <begin position="57"/>
        <end position="177"/>
    </location>
</feature>
<dbReference type="Gene3D" id="3.20.20.120">
    <property type="entry name" value="Enolase-like C-terminal domain"/>
    <property type="match status" value="1"/>
</dbReference>
<gene>
    <name evidence="9" type="ORF">BSTOLATCC_MIC66007</name>
</gene>
<evidence type="ECO:0000259" key="7">
    <source>
        <dbReference type="SMART" id="SM01192"/>
    </source>
</evidence>
<name>A0AAU9KDK3_9CILI</name>
<evidence type="ECO:0000256" key="2">
    <source>
        <dbReference type="ARBA" id="ARBA00009604"/>
    </source>
</evidence>
<keyword evidence="10" id="KW-1185">Reference proteome</keyword>
<dbReference type="EC" id="4.2.1.11" evidence="3"/>